<dbReference type="EMBL" id="JAQHRD010000007">
    <property type="protein sequence ID" value="KAJ6438960.1"/>
    <property type="molecule type" value="Genomic_DNA"/>
</dbReference>
<feature type="region of interest" description="Disordered" evidence="1">
    <location>
        <begin position="154"/>
        <end position="179"/>
    </location>
</feature>
<accession>A0AB34FL12</accession>
<feature type="chain" id="PRO_5044201897" evidence="2">
    <location>
        <begin position="22"/>
        <end position="202"/>
    </location>
</feature>
<feature type="signal peptide" evidence="2">
    <location>
        <begin position="1"/>
        <end position="21"/>
    </location>
</feature>
<name>A0AB34FL12_9HYPO</name>
<sequence>MRVVPPALALLAASAASISSASTVQHVGRDDHKKNDDDIFPNFNSYSDWAICKNKVTPKRFPGLQAPRSGGCVRYYRGIDMTGVVTELHFYFKDGFKSACDCVAKCLESPTSCNNWVWKHTFMDGDDGKRSCTLYSSPNLPSNVTLDYDLTQSSGFEPLDPDENPQVGGESPLTFLDPEGTKPDEFGVSGFTAQDQNGALYC</sequence>
<dbReference type="AlphaFoldDB" id="A0AB34FL12"/>
<keyword evidence="4" id="KW-1185">Reference proteome</keyword>
<dbReference type="Proteomes" id="UP001163105">
    <property type="component" value="Unassembled WGS sequence"/>
</dbReference>
<protein>
    <submittedName>
        <fullName evidence="3">Modin</fullName>
    </submittedName>
</protein>
<evidence type="ECO:0000256" key="2">
    <source>
        <dbReference type="SAM" id="SignalP"/>
    </source>
</evidence>
<evidence type="ECO:0000313" key="4">
    <source>
        <dbReference type="Proteomes" id="UP001163105"/>
    </source>
</evidence>
<gene>
    <name evidence="3" type="ORF">O9K51_08362</name>
</gene>
<reference evidence="3" key="1">
    <citation type="submission" date="2023-01" db="EMBL/GenBank/DDBJ databases">
        <title>The growth and conidiation of Purpureocillium lavendulum are regulated by nitrogen source and histone H3K14 acetylation.</title>
        <authorList>
            <person name="Tang P."/>
            <person name="Han J."/>
            <person name="Zhang C."/>
            <person name="Tang P."/>
            <person name="Qi F."/>
            <person name="Zhang K."/>
            <person name="Liang L."/>
        </authorList>
    </citation>
    <scope>NUCLEOTIDE SEQUENCE</scope>
    <source>
        <strain evidence="3">YMF1.00683</strain>
    </source>
</reference>
<comment type="caution">
    <text evidence="3">The sequence shown here is derived from an EMBL/GenBank/DDBJ whole genome shotgun (WGS) entry which is preliminary data.</text>
</comment>
<proteinExistence type="predicted"/>
<evidence type="ECO:0000256" key="1">
    <source>
        <dbReference type="SAM" id="MobiDB-lite"/>
    </source>
</evidence>
<keyword evidence="2" id="KW-0732">Signal</keyword>
<organism evidence="3 4">
    <name type="scientific">Purpureocillium lavendulum</name>
    <dbReference type="NCBI Taxonomy" id="1247861"/>
    <lineage>
        <taxon>Eukaryota</taxon>
        <taxon>Fungi</taxon>
        <taxon>Dikarya</taxon>
        <taxon>Ascomycota</taxon>
        <taxon>Pezizomycotina</taxon>
        <taxon>Sordariomycetes</taxon>
        <taxon>Hypocreomycetidae</taxon>
        <taxon>Hypocreales</taxon>
        <taxon>Ophiocordycipitaceae</taxon>
        <taxon>Purpureocillium</taxon>
    </lineage>
</organism>
<evidence type="ECO:0000313" key="3">
    <source>
        <dbReference type="EMBL" id="KAJ6438960.1"/>
    </source>
</evidence>